<dbReference type="RefSeq" id="WP_106253831.1">
    <property type="nucleotide sequence ID" value="NZ_PVZC01000018.1"/>
</dbReference>
<evidence type="ECO:0000256" key="1">
    <source>
        <dbReference type="SAM" id="MobiDB-lite"/>
    </source>
</evidence>
<sequence length="363" mass="39390">MARNHGRILTTIWTDTQFLAVSPAAQRMYLFLLSQPRLTHAGLLDITLSRWASKAPGLTEVSVAAALDELAEARFVVLDADSEELLIRTLVKNDGVWKQPKVMIRMGEDAAEINSPALRWALLKELERLPLDELKGETRAVVAGVIDRIRAAFGPLPNPDPERVSGRVSPRVPGTPAGGYSEVAHASESRTLAVRSASAPENLANVQVDTPSEGYRQGFQEGLPIPSAGVRAAPAPTPTPSVPSERAAEPPQPATAQTLVAEWIDRCVKRPPSNVIGQTSKQIKQLLDEGIDPDDIRRGLAEWMTKGLHPSTLPSVVNQTMNHRPVLRAVGASGDTRDFRQRATDDQFARAMERARAREAGAS</sequence>
<name>A0A2T0PP56_9ACTN</name>
<gene>
    <name evidence="2" type="ORF">CLV72_11812</name>
</gene>
<dbReference type="Proteomes" id="UP000237846">
    <property type="component" value="Unassembled WGS sequence"/>
</dbReference>
<comment type="caution">
    <text evidence="2">The sequence shown here is derived from an EMBL/GenBank/DDBJ whole genome shotgun (WGS) entry which is preliminary data.</text>
</comment>
<organism evidence="2 3">
    <name type="scientific">Allonocardiopsis opalescens</name>
    <dbReference type="NCBI Taxonomy" id="1144618"/>
    <lineage>
        <taxon>Bacteria</taxon>
        <taxon>Bacillati</taxon>
        <taxon>Actinomycetota</taxon>
        <taxon>Actinomycetes</taxon>
        <taxon>Streptosporangiales</taxon>
        <taxon>Allonocardiopsis</taxon>
    </lineage>
</organism>
<evidence type="ECO:0000313" key="3">
    <source>
        <dbReference type="Proteomes" id="UP000237846"/>
    </source>
</evidence>
<dbReference type="OrthoDB" id="3667154at2"/>
<reference evidence="2 3" key="1">
    <citation type="submission" date="2018-03" db="EMBL/GenBank/DDBJ databases">
        <title>Genomic Encyclopedia of Archaeal and Bacterial Type Strains, Phase II (KMG-II): from individual species to whole genera.</title>
        <authorList>
            <person name="Goeker M."/>
        </authorList>
    </citation>
    <scope>NUCLEOTIDE SEQUENCE [LARGE SCALE GENOMIC DNA]</scope>
    <source>
        <strain evidence="2 3">DSM 45601</strain>
    </source>
</reference>
<feature type="region of interest" description="Disordered" evidence="1">
    <location>
        <begin position="226"/>
        <end position="251"/>
    </location>
</feature>
<proteinExistence type="predicted"/>
<evidence type="ECO:0000313" key="2">
    <source>
        <dbReference type="EMBL" id="PRX90674.1"/>
    </source>
</evidence>
<accession>A0A2T0PP56</accession>
<feature type="region of interest" description="Disordered" evidence="1">
    <location>
        <begin position="157"/>
        <end position="183"/>
    </location>
</feature>
<protein>
    <submittedName>
        <fullName evidence="2">Uncharacterized protein</fullName>
    </submittedName>
</protein>
<keyword evidence="3" id="KW-1185">Reference proteome</keyword>
<dbReference type="EMBL" id="PVZC01000018">
    <property type="protein sequence ID" value="PRX90674.1"/>
    <property type="molecule type" value="Genomic_DNA"/>
</dbReference>
<dbReference type="AlphaFoldDB" id="A0A2T0PP56"/>